<protein>
    <submittedName>
        <fullName evidence="2">Uncharacterized protein</fullName>
    </submittedName>
</protein>
<comment type="caution">
    <text evidence="2">The sequence shown here is derived from an EMBL/GenBank/DDBJ whole genome shotgun (WGS) entry which is preliminary data.</text>
</comment>
<dbReference type="Proteomes" id="UP001344888">
    <property type="component" value="Unassembled WGS sequence"/>
</dbReference>
<name>A0AAW9NWA0_9BACL</name>
<dbReference type="RefSeq" id="WP_326124794.1">
    <property type="nucleotide sequence ID" value="NZ_JARSFG010000023.1"/>
</dbReference>
<feature type="transmembrane region" description="Helical" evidence="1">
    <location>
        <begin position="6"/>
        <end position="29"/>
    </location>
</feature>
<dbReference type="AlphaFoldDB" id="A0AAW9NWA0"/>
<proteinExistence type="predicted"/>
<keyword evidence="1" id="KW-1133">Transmembrane helix</keyword>
<accession>A0AAW9NWA0</accession>
<sequence>MRKRYFLNIPLVIVVLVLVTSKIITYGVAKDYQKEINSLEPYANFNIENNDEKTVC</sequence>
<organism evidence="2 3">
    <name type="scientific">Metasolibacillus meyeri</name>
    <dbReference type="NCBI Taxonomy" id="1071052"/>
    <lineage>
        <taxon>Bacteria</taxon>
        <taxon>Bacillati</taxon>
        <taxon>Bacillota</taxon>
        <taxon>Bacilli</taxon>
        <taxon>Bacillales</taxon>
        <taxon>Caryophanaceae</taxon>
        <taxon>Metasolibacillus</taxon>
    </lineage>
</organism>
<keyword evidence="3" id="KW-1185">Reference proteome</keyword>
<gene>
    <name evidence="2" type="ORF">P9B03_17135</name>
</gene>
<keyword evidence="1" id="KW-0812">Transmembrane</keyword>
<evidence type="ECO:0000313" key="3">
    <source>
        <dbReference type="Proteomes" id="UP001344888"/>
    </source>
</evidence>
<reference evidence="2 3" key="1">
    <citation type="submission" date="2023-03" db="EMBL/GenBank/DDBJ databases">
        <title>Bacillus Genome Sequencing.</title>
        <authorList>
            <person name="Dunlap C."/>
        </authorList>
    </citation>
    <scope>NUCLEOTIDE SEQUENCE [LARGE SCALE GENOMIC DNA]</scope>
    <source>
        <strain evidence="2 3">B-59205</strain>
    </source>
</reference>
<evidence type="ECO:0000256" key="1">
    <source>
        <dbReference type="SAM" id="Phobius"/>
    </source>
</evidence>
<evidence type="ECO:0000313" key="2">
    <source>
        <dbReference type="EMBL" id="MEC1180230.1"/>
    </source>
</evidence>
<dbReference type="EMBL" id="JARSFG010000023">
    <property type="protein sequence ID" value="MEC1180230.1"/>
    <property type="molecule type" value="Genomic_DNA"/>
</dbReference>
<keyword evidence="1" id="KW-0472">Membrane</keyword>